<protein>
    <recommendedName>
        <fullName evidence="1">Copper amine oxidase-like N-terminal domain-containing protein</fullName>
    </recommendedName>
</protein>
<dbReference type="Proteomes" id="UP000215145">
    <property type="component" value="Unassembled WGS sequence"/>
</dbReference>
<evidence type="ECO:0000313" key="2">
    <source>
        <dbReference type="EMBL" id="OXM15433.1"/>
    </source>
</evidence>
<evidence type="ECO:0000313" key="3">
    <source>
        <dbReference type="Proteomes" id="UP000215145"/>
    </source>
</evidence>
<accession>A0A229NZQ2</accession>
<feature type="domain" description="Copper amine oxidase-like N-terminal" evidence="1">
    <location>
        <begin position="61"/>
        <end position="163"/>
    </location>
</feature>
<dbReference type="InterPro" id="IPR036582">
    <property type="entry name" value="Mao_N_sf"/>
</dbReference>
<keyword evidence="3" id="KW-1185">Reference proteome</keyword>
<gene>
    <name evidence="2" type="ORF">CGZ75_01440</name>
</gene>
<organism evidence="2 3">
    <name type="scientific">Paenibacillus herberti</name>
    <dbReference type="NCBI Taxonomy" id="1619309"/>
    <lineage>
        <taxon>Bacteria</taxon>
        <taxon>Bacillati</taxon>
        <taxon>Bacillota</taxon>
        <taxon>Bacilli</taxon>
        <taxon>Bacillales</taxon>
        <taxon>Paenibacillaceae</taxon>
        <taxon>Paenibacillus</taxon>
    </lineage>
</organism>
<evidence type="ECO:0000259" key="1">
    <source>
        <dbReference type="Pfam" id="PF07833"/>
    </source>
</evidence>
<dbReference type="InterPro" id="IPR012854">
    <property type="entry name" value="Cu_amine_oxidase-like_N"/>
</dbReference>
<dbReference type="OrthoDB" id="2665331at2"/>
<comment type="caution">
    <text evidence="2">The sequence shown here is derived from an EMBL/GenBank/DDBJ whole genome shotgun (WGS) entry which is preliminary data.</text>
</comment>
<reference evidence="2 3" key="1">
    <citation type="submission" date="2017-07" db="EMBL/GenBank/DDBJ databases">
        <title>Paenibacillus herberti R33 genome sequencing and assembly.</title>
        <authorList>
            <person name="Su W."/>
        </authorList>
    </citation>
    <scope>NUCLEOTIDE SEQUENCE [LARGE SCALE GENOMIC DNA]</scope>
    <source>
        <strain evidence="2 3">R33</strain>
    </source>
</reference>
<dbReference type="SUPFAM" id="SSF55383">
    <property type="entry name" value="Copper amine oxidase, domain N"/>
    <property type="match status" value="1"/>
</dbReference>
<dbReference type="Gene3D" id="3.30.457.10">
    <property type="entry name" value="Copper amine oxidase-like, N-terminal domain"/>
    <property type="match status" value="1"/>
</dbReference>
<dbReference type="EMBL" id="NMUQ01000001">
    <property type="protein sequence ID" value="OXM15433.1"/>
    <property type="molecule type" value="Genomic_DNA"/>
</dbReference>
<dbReference type="Pfam" id="PF07833">
    <property type="entry name" value="Cu_amine_oxidN1"/>
    <property type="match status" value="1"/>
</dbReference>
<sequence>MKTDSPYSKEGIVMKKFNSFKQKKVIGALLAGLLLTGAVAGLPAQAKPAEAKKKEAPGVLVNGFKQTLPREPIVTEGRTLVPLRGIFEAMDANVEWDQYEQTIKATKGTNTITLQVNKTKAKVNDMEVELSVPAQNMSGITMVPLRFIAEALGAYCVYYPDQNIILINEKTE</sequence>
<proteinExistence type="predicted"/>
<dbReference type="AlphaFoldDB" id="A0A229NZQ2"/>
<name>A0A229NZQ2_9BACL</name>